<feature type="active site" description="Nucleophile" evidence="4">
    <location>
        <position position="42"/>
    </location>
</feature>
<reference evidence="6 7" key="1">
    <citation type="journal article" date="2019" name="Int. J. Syst. Evol. Microbiol.">
        <title>The Global Catalogue of Microorganisms (GCM) 10K type strain sequencing project: providing services to taxonomists for standard genome sequencing and annotation.</title>
        <authorList>
            <consortium name="The Broad Institute Genomics Platform"/>
            <consortium name="The Broad Institute Genome Sequencing Center for Infectious Disease"/>
            <person name="Wu L."/>
            <person name="Ma J."/>
        </authorList>
    </citation>
    <scope>NUCLEOTIDE SEQUENCE [LARGE SCALE GENOMIC DNA]</scope>
    <source>
        <strain evidence="6 7">JCM 16022</strain>
    </source>
</reference>
<dbReference type="PANTHER" id="PTHR14226:SF76">
    <property type="entry name" value="NTE FAMILY PROTEIN RSSA"/>
    <property type="match status" value="1"/>
</dbReference>
<evidence type="ECO:0000256" key="2">
    <source>
        <dbReference type="ARBA" id="ARBA00022963"/>
    </source>
</evidence>
<dbReference type="InterPro" id="IPR050301">
    <property type="entry name" value="NTE"/>
</dbReference>
<dbReference type="PROSITE" id="PS51635">
    <property type="entry name" value="PNPLA"/>
    <property type="match status" value="1"/>
</dbReference>
<evidence type="ECO:0000256" key="4">
    <source>
        <dbReference type="PROSITE-ProRule" id="PRU01161"/>
    </source>
</evidence>
<dbReference type="InterPro" id="IPR002641">
    <property type="entry name" value="PNPLA_dom"/>
</dbReference>
<feature type="short sequence motif" description="GXSXG" evidence="4">
    <location>
        <begin position="40"/>
        <end position="44"/>
    </location>
</feature>
<evidence type="ECO:0000259" key="5">
    <source>
        <dbReference type="PROSITE" id="PS51635"/>
    </source>
</evidence>
<dbReference type="Pfam" id="PF01734">
    <property type="entry name" value="Patatin"/>
    <property type="match status" value="1"/>
</dbReference>
<comment type="caution">
    <text evidence="6">The sequence shown here is derived from an EMBL/GenBank/DDBJ whole genome shotgun (WGS) entry which is preliminary data.</text>
</comment>
<evidence type="ECO:0000256" key="3">
    <source>
        <dbReference type="ARBA" id="ARBA00023098"/>
    </source>
</evidence>
<dbReference type="Proteomes" id="UP001501771">
    <property type="component" value="Unassembled WGS sequence"/>
</dbReference>
<keyword evidence="1 4" id="KW-0378">Hydrolase</keyword>
<dbReference type="Gene3D" id="3.40.1090.10">
    <property type="entry name" value="Cytosolic phospholipase A2 catalytic domain"/>
    <property type="match status" value="2"/>
</dbReference>
<gene>
    <name evidence="6" type="ORF">GCM10009844_40840</name>
</gene>
<dbReference type="SUPFAM" id="SSF52151">
    <property type="entry name" value="FabD/lysophospholipase-like"/>
    <property type="match status" value="1"/>
</dbReference>
<accession>A0ABN3A6Q6</accession>
<protein>
    <submittedName>
        <fullName evidence="6">Patatin family protein</fullName>
    </submittedName>
</protein>
<evidence type="ECO:0000313" key="7">
    <source>
        <dbReference type="Proteomes" id="UP001501771"/>
    </source>
</evidence>
<feature type="short sequence motif" description="DGA/G" evidence="4">
    <location>
        <begin position="156"/>
        <end position="158"/>
    </location>
</feature>
<feature type="short sequence motif" description="GXGXXG" evidence="4">
    <location>
        <begin position="13"/>
        <end position="18"/>
    </location>
</feature>
<feature type="domain" description="PNPLA" evidence="5">
    <location>
        <begin position="9"/>
        <end position="169"/>
    </location>
</feature>
<keyword evidence="2 4" id="KW-0442">Lipid degradation</keyword>
<dbReference type="RefSeq" id="WP_344156946.1">
    <property type="nucleotide sequence ID" value="NZ_BAAAQR010000015.1"/>
</dbReference>
<organism evidence="6 7">
    <name type="scientific">Nocardioides koreensis</name>
    <dbReference type="NCBI Taxonomy" id="433651"/>
    <lineage>
        <taxon>Bacteria</taxon>
        <taxon>Bacillati</taxon>
        <taxon>Actinomycetota</taxon>
        <taxon>Actinomycetes</taxon>
        <taxon>Propionibacteriales</taxon>
        <taxon>Nocardioidaceae</taxon>
        <taxon>Nocardioides</taxon>
    </lineage>
</organism>
<dbReference type="PANTHER" id="PTHR14226">
    <property type="entry name" value="NEUROPATHY TARGET ESTERASE/SWISS CHEESE D.MELANOGASTER"/>
    <property type="match status" value="1"/>
</dbReference>
<sequence>MSDRIRVALALGGGGARGYAHIGVIQALEERGCDIVGVSGTSMGALVGGLHAAGRLPPYAEWIRGLSQRDVIRLLDPSLRTPGVIRGSKVMARVIDLLAGVRIEDLPVPFTAVATDLLARKEVWFQRGPVEVAIRASIALPSVFTPVMLNGRLLADGGMMNPIPLAPLAAIRADATVAVSLSGVADAVPGRSPAQESSEPLPPTEWQARFRSSAAQLLDREAVRRVTGWFGSGRGDGAAAVAEELDVEAPEDVLAALPTGLGTLDVMELSLDALQSVVTRYRLASYPPDLLISIPKHACRTLDFHRGAEMMELGRKLADEALDRAPLTGGRQAGVGLPAE</sequence>
<feature type="active site" description="Proton acceptor" evidence="4">
    <location>
        <position position="156"/>
    </location>
</feature>
<evidence type="ECO:0000313" key="6">
    <source>
        <dbReference type="EMBL" id="GAA2154691.1"/>
    </source>
</evidence>
<dbReference type="EMBL" id="BAAAQR010000015">
    <property type="protein sequence ID" value="GAA2154691.1"/>
    <property type="molecule type" value="Genomic_DNA"/>
</dbReference>
<dbReference type="InterPro" id="IPR016035">
    <property type="entry name" value="Acyl_Trfase/lysoPLipase"/>
</dbReference>
<proteinExistence type="predicted"/>
<evidence type="ECO:0000256" key="1">
    <source>
        <dbReference type="ARBA" id="ARBA00022801"/>
    </source>
</evidence>
<name>A0ABN3A6Q6_9ACTN</name>
<keyword evidence="3 4" id="KW-0443">Lipid metabolism</keyword>
<keyword evidence="7" id="KW-1185">Reference proteome</keyword>